<dbReference type="AlphaFoldDB" id="A0A0A2M232"/>
<evidence type="ECO:0000313" key="2">
    <source>
        <dbReference type="Proteomes" id="UP000030152"/>
    </source>
</evidence>
<protein>
    <recommendedName>
        <fullName evidence="3">Phenol degradation protein meta</fullName>
    </recommendedName>
</protein>
<dbReference type="eggNOG" id="COG4313">
    <property type="taxonomic scope" value="Bacteria"/>
</dbReference>
<evidence type="ECO:0000313" key="1">
    <source>
        <dbReference type="EMBL" id="KGO86657.1"/>
    </source>
</evidence>
<dbReference type="Pfam" id="PF13557">
    <property type="entry name" value="Phenol_MetA_deg"/>
    <property type="match status" value="1"/>
</dbReference>
<reference evidence="1 2" key="1">
    <citation type="submission" date="2013-09" db="EMBL/GenBank/DDBJ databases">
        <authorList>
            <person name="Zeng Z."/>
            <person name="Chen C."/>
        </authorList>
    </citation>
    <scope>NUCLEOTIDE SEQUENCE [LARGE SCALE GENOMIC DNA]</scope>
    <source>
        <strain evidence="1 2">WB 3.3-2</strain>
    </source>
</reference>
<dbReference type="STRING" id="1121895.GCA_000378485_02943"/>
<dbReference type="InterPro" id="IPR025737">
    <property type="entry name" value="FApF"/>
</dbReference>
<dbReference type="EMBL" id="JRLX01000009">
    <property type="protein sequence ID" value="KGO86657.1"/>
    <property type="molecule type" value="Genomic_DNA"/>
</dbReference>
<name>A0A0A2M232_9FLAO</name>
<dbReference type="RefSeq" id="WP_020214111.1">
    <property type="nucleotide sequence ID" value="NZ_JRLX01000009.1"/>
</dbReference>
<evidence type="ECO:0008006" key="3">
    <source>
        <dbReference type="Google" id="ProtNLM"/>
    </source>
</evidence>
<gene>
    <name evidence="1" type="ORF">Q765_10605</name>
</gene>
<keyword evidence="2" id="KW-1185">Reference proteome</keyword>
<dbReference type="OrthoDB" id="9798341at2"/>
<sequence length="325" mass="35723">MKTTFTLYNTDKQNGQRLLSAGLLFILFITTAKFAYAQDPVLPPTNLGLANMYDGIAGKPGFVYVNYMQAYETHQFNNSAGKDSGSDLKINSLLSMHQFIYLTPVKLLGGNLGFTVLIPVVKITATSQSGEAPTFNPSMLGDIVQGTAIQWSDKKLFGKPFSHRAELDVSIPIGSYSKEYAINPSAHLVSVGAYHAFTLIINQKVSISARNQFNYNTHVIGKQDKPGAFYNGNYSIEVALIKNLHIEAAAYYLAQLNQDSYDGDHNYYTNQYGMQSTKQQVLGYGPGLIYTGRAGLLIEGKVFFETLAKNTTQGVRPTLRVAIPL</sequence>
<organism evidence="1 2">
    <name type="scientific">Flavobacterium rivuli WB 3.3-2 = DSM 21788</name>
    <dbReference type="NCBI Taxonomy" id="1121895"/>
    <lineage>
        <taxon>Bacteria</taxon>
        <taxon>Pseudomonadati</taxon>
        <taxon>Bacteroidota</taxon>
        <taxon>Flavobacteriia</taxon>
        <taxon>Flavobacteriales</taxon>
        <taxon>Flavobacteriaceae</taxon>
        <taxon>Flavobacterium</taxon>
    </lineage>
</organism>
<dbReference type="Proteomes" id="UP000030152">
    <property type="component" value="Unassembled WGS sequence"/>
</dbReference>
<accession>A0A0A2M232</accession>
<comment type="caution">
    <text evidence="1">The sequence shown here is derived from an EMBL/GenBank/DDBJ whole genome shotgun (WGS) entry which is preliminary data.</text>
</comment>
<proteinExistence type="predicted"/>